<dbReference type="PROSITE" id="PS00934">
    <property type="entry name" value="GLYOXALASE_I_1"/>
    <property type="match status" value="1"/>
</dbReference>
<dbReference type="GO" id="GO:0004493">
    <property type="term" value="F:methylmalonyl-CoA epimerase activity"/>
    <property type="evidence" value="ECO:0007669"/>
    <property type="project" value="TreeGrafter"/>
</dbReference>
<feature type="domain" description="VOC" evidence="3">
    <location>
        <begin position="15"/>
        <end position="145"/>
    </location>
</feature>
<reference evidence="4" key="1">
    <citation type="submission" date="2020-05" db="EMBL/GenBank/DDBJ databases">
        <authorList>
            <person name="Chiriac C."/>
            <person name="Salcher M."/>
            <person name="Ghai R."/>
            <person name="Kavagutti S V."/>
        </authorList>
    </citation>
    <scope>NUCLEOTIDE SEQUENCE</scope>
</reference>
<evidence type="ECO:0000256" key="2">
    <source>
        <dbReference type="ARBA" id="ARBA00022723"/>
    </source>
</evidence>
<dbReference type="GO" id="GO:0004462">
    <property type="term" value="F:lactoylglutathione lyase activity"/>
    <property type="evidence" value="ECO:0007669"/>
    <property type="project" value="InterPro"/>
</dbReference>
<dbReference type="EMBL" id="CAEZZA010000010">
    <property type="protein sequence ID" value="CAB4737810.1"/>
    <property type="molecule type" value="Genomic_DNA"/>
</dbReference>
<accession>A0A6J6SSL0</accession>
<evidence type="ECO:0000256" key="1">
    <source>
        <dbReference type="ARBA" id="ARBA00009308"/>
    </source>
</evidence>
<dbReference type="InterPro" id="IPR037523">
    <property type="entry name" value="VOC_core"/>
</dbReference>
<dbReference type="Pfam" id="PF13669">
    <property type="entry name" value="Glyoxalase_4"/>
    <property type="match status" value="1"/>
</dbReference>
<dbReference type="AlphaFoldDB" id="A0A6J6SSL0"/>
<dbReference type="NCBIfam" id="TIGR03081">
    <property type="entry name" value="metmalonyl_epim"/>
    <property type="match status" value="1"/>
</dbReference>
<dbReference type="SUPFAM" id="SSF54593">
    <property type="entry name" value="Glyoxalase/Bleomycin resistance protein/Dihydroxybiphenyl dioxygenase"/>
    <property type="match status" value="1"/>
</dbReference>
<dbReference type="PANTHER" id="PTHR43048:SF3">
    <property type="entry name" value="METHYLMALONYL-COA EPIMERASE, MITOCHONDRIAL"/>
    <property type="match status" value="1"/>
</dbReference>
<proteinExistence type="inferred from homology"/>
<dbReference type="CDD" id="cd07249">
    <property type="entry name" value="MMCE"/>
    <property type="match status" value="1"/>
</dbReference>
<protein>
    <submittedName>
        <fullName evidence="4">Unannotated protein</fullName>
    </submittedName>
</protein>
<dbReference type="GO" id="GO:0046872">
    <property type="term" value="F:metal ion binding"/>
    <property type="evidence" value="ECO:0007669"/>
    <property type="project" value="UniProtKB-KW"/>
</dbReference>
<keyword evidence="2" id="KW-0479">Metal-binding</keyword>
<dbReference type="InterPro" id="IPR017515">
    <property type="entry name" value="MeMalonyl-CoA_epimerase"/>
</dbReference>
<dbReference type="InterPro" id="IPR018146">
    <property type="entry name" value="Glyoxalase_1_CS"/>
</dbReference>
<comment type="similarity">
    <text evidence="1">Belongs to the methylmalonyl-CoA epimerase family.</text>
</comment>
<dbReference type="InterPro" id="IPR029068">
    <property type="entry name" value="Glyas_Bleomycin-R_OHBP_Dase"/>
</dbReference>
<evidence type="ECO:0000259" key="3">
    <source>
        <dbReference type="PROSITE" id="PS51819"/>
    </source>
</evidence>
<evidence type="ECO:0000313" key="4">
    <source>
        <dbReference type="EMBL" id="CAB4737810.1"/>
    </source>
</evidence>
<dbReference type="PROSITE" id="PS51819">
    <property type="entry name" value="VOC"/>
    <property type="match status" value="1"/>
</dbReference>
<sequence>MNISKVAEVFPLLKRIDHVGIAVSDLDSAKDFYLSTFGLQVVHEESNEEQGIREAMIAIGDSGSYIQLLAPLSQDSVIAKFLDRSGPGVQQIAYEVEDVVMITDLLKTRGVRMVYDHPRRGTGGSLVNFAHPRDCGGVLIELVQHTAQSRA</sequence>
<dbReference type="InterPro" id="IPR051785">
    <property type="entry name" value="MMCE/EMCE_epimerase"/>
</dbReference>
<dbReference type="GO" id="GO:0046491">
    <property type="term" value="P:L-methylmalonyl-CoA metabolic process"/>
    <property type="evidence" value="ECO:0007669"/>
    <property type="project" value="TreeGrafter"/>
</dbReference>
<organism evidence="4">
    <name type="scientific">freshwater metagenome</name>
    <dbReference type="NCBI Taxonomy" id="449393"/>
    <lineage>
        <taxon>unclassified sequences</taxon>
        <taxon>metagenomes</taxon>
        <taxon>ecological metagenomes</taxon>
    </lineage>
</organism>
<dbReference type="Gene3D" id="3.10.180.10">
    <property type="entry name" value="2,3-Dihydroxybiphenyl 1,2-Dioxygenase, domain 1"/>
    <property type="match status" value="1"/>
</dbReference>
<dbReference type="PANTHER" id="PTHR43048">
    <property type="entry name" value="METHYLMALONYL-COA EPIMERASE"/>
    <property type="match status" value="1"/>
</dbReference>
<gene>
    <name evidence="4" type="ORF">UFOPK2809_00144</name>
</gene>
<name>A0A6J6SSL0_9ZZZZ</name>